<dbReference type="AlphaFoldDB" id="A0A1M6NRE5"/>
<feature type="transmembrane region" description="Helical" evidence="6">
    <location>
        <begin position="689"/>
        <end position="707"/>
    </location>
</feature>
<organism evidence="8 9">
    <name type="scientific">Reichenbachiella agariperforans</name>
    <dbReference type="NCBI Taxonomy" id="156994"/>
    <lineage>
        <taxon>Bacteria</taxon>
        <taxon>Pseudomonadati</taxon>
        <taxon>Bacteroidota</taxon>
        <taxon>Cytophagia</taxon>
        <taxon>Cytophagales</taxon>
        <taxon>Reichenbachiellaceae</taxon>
        <taxon>Reichenbachiella</taxon>
    </lineage>
</organism>
<evidence type="ECO:0000256" key="3">
    <source>
        <dbReference type="ARBA" id="ARBA00022692"/>
    </source>
</evidence>
<dbReference type="STRING" id="156994.SAMN04488028_102372"/>
<feature type="transmembrane region" description="Helical" evidence="6">
    <location>
        <begin position="308"/>
        <end position="331"/>
    </location>
</feature>
<evidence type="ECO:0000256" key="1">
    <source>
        <dbReference type="ARBA" id="ARBA00004651"/>
    </source>
</evidence>
<evidence type="ECO:0000256" key="4">
    <source>
        <dbReference type="ARBA" id="ARBA00022989"/>
    </source>
</evidence>
<evidence type="ECO:0000256" key="2">
    <source>
        <dbReference type="ARBA" id="ARBA00022475"/>
    </source>
</evidence>
<dbReference type="GO" id="GO:0005886">
    <property type="term" value="C:plasma membrane"/>
    <property type="evidence" value="ECO:0007669"/>
    <property type="project" value="UniProtKB-SubCell"/>
</dbReference>
<feature type="transmembrane region" description="Helical" evidence="6">
    <location>
        <begin position="337"/>
        <end position="358"/>
    </location>
</feature>
<feature type="transmembrane region" description="Helical" evidence="6">
    <location>
        <begin position="578"/>
        <end position="601"/>
    </location>
</feature>
<dbReference type="Gene3D" id="3.30.450.20">
    <property type="entry name" value="PAS domain"/>
    <property type="match status" value="2"/>
</dbReference>
<evidence type="ECO:0000256" key="5">
    <source>
        <dbReference type="ARBA" id="ARBA00023136"/>
    </source>
</evidence>
<evidence type="ECO:0000256" key="6">
    <source>
        <dbReference type="SAM" id="Phobius"/>
    </source>
</evidence>
<protein>
    <submittedName>
        <fullName evidence="8">Cache domain-containing protein</fullName>
    </submittedName>
</protein>
<sequence>MSNIVFQRSTYIMVAVFSLILVTWLLTDLYFYTQEREKESVKIGFESNEQITHSLDSVLRQVAEVTHGIKGLLETYDMTKDQLVEVIEGESRAFEFILGITVAYEPYQFSDSIPLYAPYYDKRQNTLIDIADVYDYTDSTLSTAQWYTKVVELDSGLWSEPYFAQGAQQIVSDFGVPMYGVRDGEQVIVGTVTLTIALESLNKALNSISIGNTGYSFLASTKGTIIAHPTPKYILNVSLQDMGEVFDIPKLSPTILEQDSGYLEYKSLYTETDSYLFFETLPTSGWKCMVVFATNDLLGSPAKLGNKIVNISLAGSFLVLMWLAVFIRISRSSNQKFWIISTITSVLILINIAVVWYLNIKMGYAADDNSSVKIMNQTELFRYVLDENTRMMQLGYDPYMTISTGIFVEEIAIRDSYSLSVKGRVWQKWPIGLDEEFEPDFAFVQESPIWGTRKELISKTTNEETGENYYLWQFSATIKLALKYSKYPFDSRDINIELAYPDFQSKIWLTPDLEGYKVLNPSAFPGINRDIYFPKAVLESTFFSFERLNYQTSFGNPVFKGDDEYPVMEFNVSLKRRFLNAFVINIIPIFVVASMIFLIFYSNSKRKDSNTGVSMMGVVQSCAGFFFVLLVAHIDLRRRLSTPEISYMETFYFTMYIMIGLLAVNVVAFAKAKDTNLLAYEDNLIVKLAYWPLLLGSWLVITLATFYN</sequence>
<reference evidence="9" key="1">
    <citation type="submission" date="2016-11" db="EMBL/GenBank/DDBJ databases">
        <authorList>
            <person name="Varghese N."/>
            <person name="Submissions S."/>
        </authorList>
    </citation>
    <scope>NUCLEOTIDE SEQUENCE [LARGE SCALE GENOMIC DNA]</scope>
    <source>
        <strain evidence="9">DSM 26134</strain>
    </source>
</reference>
<gene>
    <name evidence="8" type="ORF">SAMN04488028_102372</name>
</gene>
<dbReference type="EMBL" id="FRAA01000002">
    <property type="protein sequence ID" value="SHJ98264.1"/>
    <property type="molecule type" value="Genomic_DNA"/>
</dbReference>
<evidence type="ECO:0000313" key="8">
    <source>
        <dbReference type="EMBL" id="SHJ98264.1"/>
    </source>
</evidence>
<feature type="transmembrane region" description="Helical" evidence="6">
    <location>
        <begin position="651"/>
        <end position="669"/>
    </location>
</feature>
<evidence type="ECO:0000259" key="7">
    <source>
        <dbReference type="Pfam" id="PF02743"/>
    </source>
</evidence>
<feature type="transmembrane region" description="Helical" evidence="6">
    <location>
        <begin position="12"/>
        <end position="32"/>
    </location>
</feature>
<keyword evidence="3 6" id="KW-0812">Transmembrane</keyword>
<keyword evidence="2" id="KW-1003">Cell membrane</keyword>
<feature type="domain" description="Cache" evidence="7">
    <location>
        <begin position="135"/>
        <end position="287"/>
    </location>
</feature>
<dbReference type="CDD" id="cd12913">
    <property type="entry name" value="PDC1_MCP_like"/>
    <property type="match status" value="1"/>
</dbReference>
<evidence type="ECO:0000313" key="9">
    <source>
        <dbReference type="Proteomes" id="UP000184474"/>
    </source>
</evidence>
<dbReference type="Proteomes" id="UP000184474">
    <property type="component" value="Unassembled WGS sequence"/>
</dbReference>
<comment type="subcellular location">
    <subcellularLocation>
        <location evidence="1">Cell membrane</location>
        <topology evidence="1">Multi-pass membrane protein</topology>
    </subcellularLocation>
</comment>
<dbReference type="CDD" id="cd12912">
    <property type="entry name" value="PDC2_MCP_like"/>
    <property type="match status" value="1"/>
</dbReference>
<dbReference type="InterPro" id="IPR033479">
    <property type="entry name" value="dCache_1"/>
</dbReference>
<keyword evidence="5 6" id="KW-0472">Membrane</keyword>
<keyword evidence="4 6" id="KW-1133">Transmembrane helix</keyword>
<dbReference type="Pfam" id="PF02743">
    <property type="entry name" value="dCache_1"/>
    <property type="match status" value="1"/>
</dbReference>
<accession>A0A1M6NRE5</accession>
<feature type="transmembrane region" description="Helical" evidence="6">
    <location>
        <begin position="613"/>
        <end position="631"/>
    </location>
</feature>
<dbReference type="RefSeq" id="WP_170863758.1">
    <property type="nucleotide sequence ID" value="NZ_FRAA01000002.1"/>
</dbReference>
<proteinExistence type="predicted"/>
<keyword evidence="9" id="KW-1185">Reference proteome</keyword>
<name>A0A1M6NRE5_REIAG</name>